<organism evidence="2 3">
    <name type="scientific">Capronia epimyces CBS 606.96</name>
    <dbReference type="NCBI Taxonomy" id="1182542"/>
    <lineage>
        <taxon>Eukaryota</taxon>
        <taxon>Fungi</taxon>
        <taxon>Dikarya</taxon>
        <taxon>Ascomycota</taxon>
        <taxon>Pezizomycotina</taxon>
        <taxon>Eurotiomycetes</taxon>
        <taxon>Chaetothyriomycetidae</taxon>
        <taxon>Chaetothyriales</taxon>
        <taxon>Herpotrichiellaceae</taxon>
        <taxon>Capronia</taxon>
    </lineage>
</organism>
<dbReference type="HOGENOM" id="CLU_071085_2_0_1"/>
<sequence>MNFITTKYDYALDLLEDIVKADHPLPTDLVICSTREDFHDQLLTQLARHHDELRPSATSPAQDESNGEADDVSPTGRSHPLLAPTLQVLSASRFCSLRFCPTTTVLRGYLASYYLQTVSKSSAPTSSFEGRVVILNLLALHHGTSEFTLQGLSQTLATAVSAAHGAKRQLELVECRDIHDPSNPSRGPALWQADVQLLSGAVKIGEGGASWGRRSISVMMIASRWFQIRHPGREDKEDRSGSLFDKGAATEDEMLV</sequence>
<name>W9XW49_9EURO</name>
<reference evidence="2 3" key="1">
    <citation type="submission" date="2013-03" db="EMBL/GenBank/DDBJ databases">
        <title>The Genome Sequence of Capronia epimyces CBS 606.96.</title>
        <authorList>
            <consortium name="The Broad Institute Genomics Platform"/>
            <person name="Cuomo C."/>
            <person name="de Hoog S."/>
            <person name="Gorbushina A."/>
            <person name="Walker B."/>
            <person name="Young S.K."/>
            <person name="Zeng Q."/>
            <person name="Gargeya S."/>
            <person name="Fitzgerald M."/>
            <person name="Haas B."/>
            <person name="Abouelleil A."/>
            <person name="Allen A.W."/>
            <person name="Alvarado L."/>
            <person name="Arachchi H.M."/>
            <person name="Berlin A.M."/>
            <person name="Chapman S.B."/>
            <person name="Gainer-Dewar J."/>
            <person name="Goldberg J."/>
            <person name="Griggs A."/>
            <person name="Gujja S."/>
            <person name="Hansen M."/>
            <person name="Howarth C."/>
            <person name="Imamovic A."/>
            <person name="Ireland A."/>
            <person name="Larimer J."/>
            <person name="McCowan C."/>
            <person name="Murphy C."/>
            <person name="Pearson M."/>
            <person name="Poon T.W."/>
            <person name="Priest M."/>
            <person name="Roberts A."/>
            <person name="Saif S."/>
            <person name="Shea T."/>
            <person name="Sisk P."/>
            <person name="Sykes S."/>
            <person name="Wortman J."/>
            <person name="Nusbaum C."/>
            <person name="Birren B."/>
        </authorList>
    </citation>
    <scope>NUCLEOTIDE SEQUENCE [LARGE SCALE GENOMIC DNA]</scope>
    <source>
        <strain evidence="2 3">CBS 606.96</strain>
    </source>
</reference>
<comment type="caution">
    <text evidence="2">The sequence shown here is derived from an EMBL/GenBank/DDBJ whole genome shotgun (WGS) entry which is preliminary data.</text>
</comment>
<dbReference type="Proteomes" id="UP000019478">
    <property type="component" value="Unassembled WGS sequence"/>
</dbReference>
<dbReference type="OrthoDB" id="5391496at2759"/>
<dbReference type="GeneID" id="19169228"/>
<gene>
    <name evidence="2" type="ORF">A1O3_05111</name>
</gene>
<dbReference type="eggNOG" id="ENOG502SDG8">
    <property type="taxonomic scope" value="Eukaryota"/>
</dbReference>
<protein>
    <submittedName>
        <fullName evidence="2">Uncharacterized protein</fullName>
    </submittedName>
</protein>
<feature type="region of interest" description="Disordered" evidence="1">
    <location>
        <begin position="50"/>
        <end position="77"/>
    </location>
</feature>
<evidence type="ECO:0000313" key="3">
    <source>
        <dbReference type="Proteomes" id="UP000019478"/>
    </source>
</evidence>
<keyword evidence="3" id="KW-1185">Reference proteome</keyword>
<dbReference type="AlphaFoldDB" id="W9XW49"/>
<evidence type="ECO:0000313" key="2">
    <source>
        <dbReference type="EMBL" id="EXJ84443.1"/>
    </source>
</evidence>
<accession>W9XW49</accession>
<evidence type="ECO:0000256" key="1">
    <source>
        <dbReference type="SAM" id="MobiDB-lite"/>
    </source>
</evidence>
<dbReference type="EMBL" id="AMGY01000004">
    <property type="protein sequence ID" value="EXJ84443.1"/>
    <property type="molecule type" value="Genomic_DNA"/>
</dbReference>
<dbReference type="RefSeq" id="XP_007733428.1">
    <property type="nucleotide sequence ID" value="XM_007735238.1"/>
</dbReference>
<proteinExistence type="predicted"/>